<name>A0A4R6TTA5_9BACI</name>
<dbReference type="InterPro" id="IPR050248">
    <property type="entry name" value="Polysacc_deacetylase_ArnD"/>
</dbReference>
<dbReference type="GO" id="GO:0016810">
    <property type="term" value="F:hydrolase activity, acting on carbon-nitrogen (but not peptide) bonds"/>
    <property type="evidence" value="ECO:0007669"/>
    <property type="project" value="InterPro"/>
</dbReference>
<dbReference type="PROSITE" id="PS51677">
    <property type="entry name" value="NODB"/>
    <property type="match status" value="1"/>
</dbReference>
<dbReference type="OrthoDB" id="9806342at2"/>
<dbReference type="EMBL" id="SNYJ01000023">
    <property type="protein sequence ID" value="TDQ34751.1"/>
    <property type="molecule type" value="Genomic_DNA"/>
</dbReference>
<gene>
    <name evidence="3" type="ORF">EV213_12379</name>
</gene>
<proteinExistence type="predicted"/>
<keyword evidence="1" id="KW-0812">Transmembrane</keyword>
<feature type="domain" description="NodB homology" evidence="2">
    <location>
        <begin position="56"/>
        <end position="237"/>
    </location>
</feature>
<evidence type="ECO:0000256" key="1">
    <source>
        <dbReference type="SAM" id="Phobius"/>
    </source>
</evidence>
<evidence type="ECO:0000313" key="4">
    <source>
        <dbReference type="Proteomes" id="UP000295632"/>
    </source>
</evidence>
<keyword evidence="1" id="KW-1133">Transmembrane helix</keyword>
<dbReference type="Proteomes" id="UP000295632">
    <property type="component" value="Unassembled WGS sequence"/>
</dbReference>
<evidence type="ECO:0000259" key="2">
    <source>
        <dbReference type="PROSITE" id="PS51677"/>
    </source>
</evidence>
<dbReference type="PANTHER" id="PTHR10587:SF128">
    <property type="entry name" value="POLYSACCHARIDE DEACETYLASE PDAB-RELATED"/>
    <property type="match status" value="1"/>
</dbReference>
<comment type="caution">
    <text evidence="3">The sequence shown here is derived from an EMBL/GenBank/DDBJ whole genome shotgun (WGS) entry which is preliminary data.</text>
</comment>
<accession>A0A4R6TTA5</accession>
<dbReference type="Pfam" id="PF01522">
    <property type="entry name" value="Polysacc_deac_1"/>
    <property type="match status" value="1"/>
</dbReference>
<dbReference type="Gene3D" id="3.20.20.370">
    <property type="entry name" value="Glycoside hydrolase/deacetylase"/>
    <property type="match status" value="1"/>
</dbReference>
<reference evidence="3 4" key="1">
    <citation type="submission" date="2019-03" db="EMBL/GenBank/DDBJ databases">
        <title>Genomic Encyclopedia of Type Strains, Phase IV (KMG-IV): sequencing the most valuable type-strain genomes for metagenomic binning, comparative biology and taxonomic classification.</title>
        <authorList>
            <person name="Goeker M."/>
        </authorList>
    </citation>
    <scope>NUCLEOTIDE SEQUENCE [LARGE SCALE GENOMIC DNA]</scope>
    <source>
        <strain evidence="3 4">DSM 28697</strain>
    </source>
</reference>
<keyword evidence="4" id="KW-1185">Reference proteome</keyword>
<feature type="transmembrane region" description="Helical" evidence="1">
    <location>
        <begin position="12"/>
        <end position="28"/>
    </location>
</feature>
<dbReference type="RefSeq" id="WP_133582091.1">
    <property type="nucleotide sequence ID" value="NZ_SNYJ01000023.1"/>
</dbReference>
<dbReference type="GO" id="GO:0016020">
    <property type="term" value="C:membrane"/>
    <property type="evidence" value="ECO:0007669"/>
    <property type="project" value="TreeGrafter"/>
</dbReference>
<dbReference type="SUPFAM" id="SSF88713">
    <property type="entry name" value="Glycoside hydrolase/deacetylase"/>
    <property type="match status" value="1"/>
</dbReference>
<dbReference type="PANTHER" id="PTHR10587">
    <property type="entry name" value="GLYCOSYL TRANSFERASE-RELATED"/>
    <property type="match status" value="1"/>
</dbReference>
<evidence type="ECO:0000313" key="3">
    <source>
        <dbReference type="EMBL" id="TDQ34751.1"/>
    </source>
</evidence>
<dbReference type="InterPro" id="IPR002509">
    <property type="entry name" value="NODB_dom"/>
</dbReference>
<dbReference type="InterPro" id="IPR011330">
    <property type="entry name" value="Glyco_hydro/deAcase_b/a-brl"/>
</dbReference>
<dbReference type="AlphaFoldDB" id="A0A4R6TTA5"/>
<organism evidence="3 4">
    <name type="scientific">Aureibacillus halotolerans</name>
    <dbReference type="NCBI Taxonomy" id="1508390"/>
    <lineage>
        <taxon>Bacteria</taxon>
        <taxon>Bacillati</taxon>
        <taxon>Bacillota</taxon>
        <taxon>Bacilli</taxon>
        <taxon>Bacillales</taxon>
        <taxon>Bacillaceae</taxon>
        <taxon>Aureibacillus</taxon>
    </lineage>
</organism>
<dbReference type="GO" id="GO:0005975">
    <property type="term" value="P:carbohydrate metabolic process"/>
    <property type="evidence" value="ECO:0007669"/>
    <property type="project" value="InterPro"/>
</dbReference>
<sequence>MFHVVHAKSLKAITFIAILAFFCAWFLMTQYSSTAALFASTDQVDAAIYHGPSDKNRVALTFNITWGDERAKPIVDFLKKEGITATFFMTGEWAEKHPDLVSEMVKDGHDIGSLGYMYKSYVDMKPGEMRSDLQRADGVFAKLNVEDVHFFRPPNGHLSKEMLDTIQDTGYQTIHWSLNSQDWKNPGEASILAELEETSNGDILLLHASDSAQQTLDVMPDILDMLEKKELVPVTLSALLDDMTLDTKEVH</sequence>
<keyword evidence="1" id="KW-0472">Membrane</keyword>
<protein>
    <submittedName>
        <fullName evidence="3">Polysaccharide deacetylase family sporulation protein PdaB</fullName>
    </submittedName>
</protein>